<name>F5Y7W6_LEAAZ</name>
<gene>
    <name evidence="1" type="ordered locus">TREAZ_3401</name>
</gene>
<dbReference type="Pfam" id="PF01992">
    <property type="entry name" value="vATP-synt_AC39"/>
    <property type="match status" value="1"/>
</dbReference>
<proteinExistence type="predicted"/>
<dbReference type="KEGG" id="taz:TREAZ_3401"/>
<dbReference type="InterPro" id="IPR036079">
    <property type="entry name" value="ATPase_csu/dsu_sf"/>
</dbReference>
<evidence type="ECO:0000313" key="2">
    <source>
        <dbReference type="Proteomes" id="UP000009222"/>
    </source>
</evidence>
<keyword evidence="2" id="KW-1185">Reference proteome</keyword>
<dbReference type="HOGENOM" id="CLU_823713_0_0_12"/>
<dbReference type="STRING" id="545695.TREAZ_3401"/>
<dbReference type="GO" id="GO:0046961">
    <property type="term" value="F:proton-transporting ATPase activity, rotational mechanism"/>
    <property type="evidence" value="ECO:0007669"/>
    <property type="project" value="InterPro"/>
</dbReference>
<dbReference type="InParanoid" id="F5Y7W6"/>
<reference evidence="1 2" key="2">
    <citation type="journal article" date="2011" name="ISME J.">
        <title>RNA-seq reveals cooperative metabolic interactions between two termite-gut spirochete species in co-culture.</title>
        <authorList>
            <person name="Rosenthal A.Z."/>
            <person name="Matson E.G."/>
            <person name="Eldar A."/>
            <person name="Leadbetter J.R."/>
        </authorList>
    </citation>
    <scope>NUCLEOTIDE SEQUENCE [LARGE SCALE GENOMIC DNA]</scope>
    <source>
        <strain evidence="2">ATCC BAA-888 / DSM 13862 / ZAS-9</strain>
    </source>
</reference>
<organism evidence="1 2">
    <name type="scientific">Leadbettera azotonutricia (strain ATCC BAA-888 / DSM 13862 / ZAS-9)</name>
    <name type="common">Treponema azotonutricium</name>
    <dbReference type="NCBI Taxonomy" id="545695"/>
    <lineage>
        <taxon>Bacteria</taxon>
        <taxon>Pseudomonadati</taxon>
        <taxon>Spirochaetota</taxon>
        <taxon>Spirochaetia</taxon>
        <taxon>Spirochaetales</taxon>
        <taxon>Breznakiellaceae</taxon>
        <taxon>Leadbettera</taxon>
    </lineage>
</organism>
<dbReference type="EMBL" id="CP001841">
    <property type="protein sequence ID" value="AEF80719.1"/>
    <property type="molecule type" value="Genomic_DNA"/>
</dbReference>
<dbReference type="RefSeq" id="WP_015712170.1">
    <property type="nucleotide sequence ID" value="NC_015577.1"/>
</dbReference>
<dbReference type="AlphaFoldDB" id="F5Y7W6"/>
<dbReference type="Proteomes" id="UP000009222">
    <property type="component" value="Chromosome"/>
</dbReference>
<evidence type="ECO:0000313" key="1">
    <source>
        <dbReference type="EMBL" id="AEF80719.1"/>
    </source>
</evidence>
<reference evidence="2" key="1">
    <citation type="submission" date="2009-12" db="EMBL/GenBank/DDBJ databases">
        <title>Complete sequence of Treponema azotonutricium strain ZAS-9.</title>
        <authorList>
            <person name="Tetu S.G."/>
            <person name="Matson E."/>
            <person name="Ren Q."/>
            <person name="Seshadri R."/>
            <person name="Elbourne L."/>
            <person name="Hassan K.A."/>
            <person name="Durkin A."/>
            <person name="Radune D."/>
            <person name="Mohamoud Y."/>
            <person name="Shay R."/>
            <person name="Jin S."/>
            <person name="Zhang X."/>
            <person name="Lucey K."/>
            <person name="Ballor N.R."/>
            <person name="Ottesen E."/>
            <person name="Rosenthal R."/>
            <person name="Allen A."/>
            <person name="Leadbetter J.R."/>
            <person name="Paulsen I.T."/>
        </authorList>
    </citation>
    <scope>NUCLEOTIDE SEQUENCE [LARGE SCALE GENOMIC DNA]</scope>
    <source>
        <strain evidence="2">ATCC BAA-888 / DSM 13862 / ZAS-9</strain>
    </source>
</reference>
<dbReference type="eggNOG" id="COG1527">
    <property type="taxonomic scope" value="Bacteria"/>
</dbReference>
<dbReference type="SUPFAM" id="SSF103486">
    <property type="entry name" value="V-type ATP synthase subunit C"/>
    <property type="match status" value="1"/>
</dbReference>
<dbReference type="OrthoDB" id="363307at2"/>
<dbReference type="InterPro" id="IPR002843">
    <property type="entry name" value="ATPase_V0-cplx_csu/dsu"/>
</dbReference>
<accession>F5Y7W6</accession>
<sequence>MPGAGERAFAYAKACGIMGKSFVGKRVSHLGNITRLSELDRLVFPDTSRDLPEKELLVDLEGRLIKRAADAIIAIVDSFRKPPELLSLLIRSYEYADLKTALNAVSGGEIPAEQAKPGFTDLGRFSTINFAAWPNIPAMIKGTEFEFLLNRQGEMDKEKPGISIQAELDRHYYESLWKSLKKLPAGDRRVSERILAEEISLRNAVWALRLRTYYRMQADEVRSHLIDINAAIQGKAVSLAADAFDSLDRVLDNRQAWKGWKRSEFLNPDMGEWKLDPRYFQNTASQYLYRLARRSFRSNPASLDTVFCFIKIKQFEEDILTSSAEGLGLGMASREIFGMLGVES</sequence>
<protein>
    <submittedName>
        <fullName evidence="1">Uncharacterized protein</fullName>
    </submittedName>
</protein>